<dbReference type="PANTHER" id="PTHR37610">
    <property type="entry name" value="CCHC-TYPE DOMAIN-CONTAINING PROTEIN"/>
    <property type="match status" value="1"/>
</dbReference>
<proteinExistence type="predicted"/>
<dbReference type="AlphaFoldDB" id="A0ABD0ZD22"/>
<dbReference type="InterPro" id="IPR029472">
    <property type="entry name" value="Copia-like_N"/>
</dbReference>
<organism evidence="4 5">
    <name type="scientific">Cardamine amara subsp. amara</name>
    <dbReference type="NCBI Taxonomy" id="228776"/>
    <lineage>
        <taxon>Eukaryota</taxon>
        <taxon>Viridiplantae</taxon>
        <taxon>Streptophyta</taxon>
        <taxon>Embryophyta</taxon>
        <taxon>Tracheophyta</taxon>
        <taxon>Spermatophyta</taxon>
        <taxon>Magnoliopsida</taxon>
        <taxon>eudicotyledons</taxon>
        <taxon>Gunneridae</taxon>
        <taxon>Pentapetalae</taxon>
        <taxon>rosids</taxon>
        <taxon>malvids</taxon>
        <taxon>Brassicales</taxon>
        <taxon>Brassicaceae</taxon>
        <taxon>Cardamineae</taxon>
        <taxon>Cardamine</taxon>
    </lineage>
</organism>
<feature type="region of interest" description="Disordered" evidence="2">
    <location>
        <begin position="309"/>
        <end position="329"/>
    </location>
</feature>
<protein>
    <recommendedName>
        <fullName evidence="3">CCHC-type domain-containing protein</fullName>
    </recommendedName>
</protein>
<dbReference type="SUPFAM" id="SSF57756">
    <property type="entry name" value="Retrovirus zinc finger-like domains"/>
    <property type="match status" value="1"/>
</dbReference>
<comment type="caution">
    <text evidence="4">The sequence shown here is derived from an EMBL/GenBank/DDBJ whole genome shotgun (WGS) entry which is preliminary data.</text>
</comment>
<evidence type="ECO:0000256" key="1">
    <source>
        <dbReference type="PROSITE-ProRule" id="PRU00047"/>
    </source>
</evidence>
<dbReference type="EMBL" id="JBANAX010000817">
    <property type="protein sequence ID" value="KAL1192575.1"/>
    <property type="molecule type" value="Genomic_DNA"/>
</dbReference>
<keyword evidence="5" id="KW-1185">Reference proteome</keyword>
<name>A0ABD0ZD22_CARAN</name>
<evidence type="ECO:0000256" key="2">
    <source>
        <dbReference type="SAM" id="MobiDB-lite"/>
    </source>
</evidence>
<dbReference type="Pfam" id="PF22936">
    <property type="entry name" value="Pol_BBD"/>
    <property type="match status" value="1"/>
</dbReference>
<dbReference type="Pfam" id="PF14244">
    <property type="entry name" value="Retrotran_gag_3"/>
    <property type="match status" value="1"/>
</dbReference>
<evidence type="ECO:0000313" key="5">
    <source>
        <dbReference type="Proteomes" id="UP001558713"/>
    </source>
</evidence>
<evidence type="ECO:0000259" key="3">
    <source>
        <dbReference type="PROSITE" id="PS50158"/>
    </source>
</evidence>
<keyword evidence="1" id="KW-0863">Zinc-finger</keyword>
<keyword evidence="1" id="KW-0479">Metal-binding</keyword>
<dbReference type="PROSITE" id="PS50158">
    <property type="entry name" value="ZF_CCHC"/>
    <property type="match status" value="1"/>
</dbReference>
<feature type="compositionally biased region" description="Low complexity" evidence="2">
    <location>
        <begin position="312"/>
        <end position="329"/>
    </location>
</feature>
<keyword evidence="1" id="KW-0862">Zinc</keyword>
<dbReference type="InterPro" id="IPR036875">
    <property type="entry name" value="Znf_CCHC_sf"/>
</dbReference>
<sequence length="457" mass="50722">MSGTLTDPKNKSIDDVDSATSHQKVKGDTARRTISPYDLSSGDNPGCVISQPQLRGSNYDEWSESIRLALRARKKFGFVDGKISNPGEDSEDFENWCANNALVISWIKLTVDPTLRSNLAHCEVASDLWEHIRVRYSIKSGQRVQRLKTELATCRQKGLAVEAYYGKLMKLWSSLNDYQQAKTMEDVLKEREEDKLHQFLMGLDETVFGSVKSTLLSRVPLPTLDEAYNAVSQDEESKATSRIFEERTEGVSFAIQSQFRNKNNGEARNKSAGSVVCATCGRTGHVADQCFRKIGYPAWWGERPRSKIGEISTQGTSSNGSGSRNNQQGRANNVVANNVSTSSITNADRVGLVGLSDTQWQSLKMLLSEREQSHNVKLSGTLFLNSWIIDTGATNHMTGSLNYLSEVRDMPPILIKLPDGRFTRSSQQGTVCLGSHLSLQDVFFVDGPHHEDADWSG</sequence>
<dbReference type="Proteomes" id="UP001558713">
    <property type="component" value="Unassembled WGS sequence"/>
</dbReference>
<gene>
    <name evidence="4" type="ORF">V5N11_020678</name>
</gene>
<evidence type="ECO:0000313" key="4">
    <source>
        <dbReference type="EMBL" id="KAL1192575.1"/>
    </source>
</evidence>
<dbReference type="InterPro" id="IPR054722">
    <property type="entry name" value="PolX-like_BBD"/>
</dbReference>
<dbReference type="GO" id="GO:0008270">
    <property type="term" value="F:zinc ion binding"/>
    <property type="evidence" value="ECO:0007669"/>
    <property type="project" value="UniProtKB-KW"/>
</dbReference>
<feature type="region of interest" description="Disordered" evidence="2">
    <location>
        <begin position="1"/>
        <end position="37"/>
    </location>
</feature>
<accession>A0ABD0ZD22</accession>
<reference evidence="4 5" key="1">
    <citation type="submission" date="2024-04" db="EMBL/GenBank/DDBJ databases">
        <title>Genome assembly C_amara_ONT_v2.</title>
        <authorList>
            <person name="Yant L."/>
            <person name="Moore C."/>
            <person name="Slenker M."/>
        </authorList>
    </citation>
    <scope>NUCLEOTIDE SEQUENCE [LARGE SCALE GENOMIC DNA]</scope>
    <source>
        <tissue evidence="4">Leaf</tissue>
    </source>
</reference>
<feature type="domain" description="CCHC-type" evidence="3">
    <location>
        <begin position="277"/>
        <end position="290"/>
    </location>
</feature>
<dbReference type="PANTHER" id="PTHR37610:SF101">
    <property type="entry name" value="(RAPE) HYPOTHETICAL PROTEIN"/>
    <property type="match status" value="1"/>
</dbReference>
<dbReference type="InterPro" id="IPR001878">
    <property type="entry name" value="Znf_CCHC"/>
</dbReference>